<evidence type="ECO:0000256" key="2">
    <source>
        <dbReference type="ARBA" id="ARBA00005928"/>
    </source>
</evidence>
<evidence type="ECO:0000256" key="3">
    <source>
        <dbReference type="ARBA" id="ARBA00022516"/>
    </source>
</evidence>
<feature type="domain" description="Thioester reductase (TE)" evidence="11">
    <location>
        <begin position="34"/>
        <end position="304"/>
    </location>
</feature>
<comment type="subcellular location">
    <subcellularLocation>
        <location evidence="1">Membrane</location>
        <topology evidence="1">Multi-pass membrane protein</topology>
    </subcellularLocation>
</comment>
<evidence type="ECO:0000256" key="4">
    <source>
        <dbReference type="ARBA" id="ARBA00022692"/>
    </source>
</evidence>
<keyword evidence="5 10" id="KW-0521">NADP</keyword>
<dbReference type="InterPro" id="IPR013120">
    <property type="entry name" value="FAR_NAD-bd"/>
</dbReference>
<dbReference type="SUPFAM" id="SSF51735">
    <property type="entry name" value="NAD(P)-binding Rossmann-fold domains"/>
    <property type="match status" value="1"/>
</dbReference>
<keyword evidence="8" id="KW-0472">Membrane</keyword>
<dbReference type="EC" id="1.2.1.84" evidence="10"/>
<evidence type="ECO:0000256" key="5">
    <source>
        <dbReference type="ARBA" id="ARBA00022857"/>
    </source>
</evidence>
<sequence>MYTMNVKINKNTVGGKLNKANSIEGFYANTGILITGATGFVGKGILEKLIRVCPKIAAIFILIRPKKNQTIDQRFKKLIDDPIYDSIRVKHPLVLSRIHPVQGDVSLPDLGLSSQDRNMLIERVNIVFHIAATMKFNEPLNVAVNINTAGTARIIQLCKELKHVISITYVSTAYSNAHLPEIDEKVYISSFNTSMVIDLCVRGDKTLIDLFEEKILKIYPNTCTFSKNLAEQIVCSNSDSLPIAIVRPSIIGASIEEPCLGWLDNIYGVTAIFMTVGMGITEVIPAKENASVDLVPIDFVVDTILCAAWHVTLRPNNEVKIYNCTNNAHPLKYYLLSISLLLSSRLADYA</sequence>
<comment type="caution">
    <text evidence="12">The sequence shown here is derived from an EMBL/GenBank/DDBJ whole genome shotgun (WGS) entry which is preliminary data.</text>
</comment>
<keyword evidence="10" id="KW-0560">Oxidoreductase</keyword>
<keyword evidence="6" id="KW-1133">Transmembrane helix</keyword>
<evidence type="ECO:0000313" key="13">
    <source>
        <dbReference type="Proteomes" id="UP000655588"/>
    </source>
</evidence>
<comment type="catalytic activity">
    <reaction evidence="9 10">
        <text>a long-chain fatty acyl-CoA + 2 NADPH + 2 H(+) = a long-chain primary fatty alcohol + 2 NADP(+) + CoA</text>
        <dbReference type="Rhea" id="RHEA:52716"/>
        <dbReference type="ChEBI" id="CHEBI:15378"/>
        <dbReference type="ChEBI" id="CHEBI:57287"/>
        <dbReference type="ChEBI" id="CHEBI:57783"/>
        <dbReference type="ChEBI" id="CHEBI:58349"/>
        <dbReference type="ChEBI" id="CHEBI:77396"/>
        <dbReference type="ChEBI" id="CHEBI:83139"/>
        <dbReference type="EC" id="1.2.1.84"/>
    </reaction>
</comment>
<dbReference type="InterPro" id="IPR036291">
    <property type="entry name" value="NAD(P)-bd_dom_sf"/>
</dbReference>
<dbReference type="OrthoDB" id="429813at2759"/>
<comment type="similarity">
    <text evidence="2 10">Belongs to the fatty acyl-CoA reductase family.</text>
</comment>
<dbReference type="GO" id="GO:0005777">
    <property type="term" value="C:peroxisome"/>
    <property type="evidence" value="ECO:0007669"/>
    <property type="project" value="TreeGrafter"/>
</dbReference>
<keyword evidence="7 10" id="KW-0443">Lipid metabolism</keyword>
<dbReference type="PANTHER" id="PTHR11011">
    <property type="entry name" value="MALE STERILITY PROTEIN 2-RELATED"/>
    <property type="match status" value="1"/>
</dbReference>
<dbReference type="InterPro" id="IPR026055">
    <property type="entry name" value="FAR"/>
</dbReference>
<dbReference type="Gene3D" id="3.40.50.720">
    <property type="entry name" value="NAD(P)-binding Rossmann-like Domain"/>
    <property type="match status" value="1"/>
</dbReference>
<proteinExistence type="inferred from homology"/>
<dbReference type="Pfam" id="PF07993">
    <property type="entry name" value="NAD_binding_4"/>
    <property type="match status" value="1"/>
</dbReference>
<keyword evidence="3 10" id="KW-0444">Lipid biosynthesis</keyword>
<evidence type="ECO:0000256" key="8">
    <source>
        <dbReference type="ARBA" id="ARBA00023136"/>
    </source>
</evidence>
<protein>
    <recommendedName>
        <fullName evidence="10">Fatty acyl-CoA reductase</fullName>
        <ecNumber evidence="10">1.2.1.84</ecNumber>
    </recommendedName>
</protein>
<evidence type="ECO:0000259" key="11">
    <source>
        <dbReference type="Pfam" id="PF07993"/>
    </source>
</evidence>
<dbReference type="GO" id="GO:0035336">
    <property type="term" value="P:long-chain fatty-acyl-CoA metabolic process"/>
    <property type="evidence" value="ECO:0007669"/>
    <property type="project" value="TreeGrafter"/>
</dbReference>
<dbReference type="PANTHER" id="PTHR11011:SF107">
    <property type="entry name" value="FATTY ACYL-COA REDUCTASE"/>
    <property type="match status" value="1"/>
</dbReference>
<gene>
    <name evidence="12" type="ORF">E2986_11311</name>
</gene>
<dbReference type="EMBL" id="WNWW01000663">
    <property type="protein sequence ID" value="KAF3422662.1"/>
    <property type="molecule type" value="Genomic_DNA"/>
</dbReference>
<dbReference type="GO" id="GO:0080019">
    <property type="term" value="F:alcohol-forming very long-chain fatty acyl-CoA reductase activity"/>
    <property type="evidence" value="ECO:0007669"/>
    <property type="project" value="InterPro"/>
</dbReference>
<reference evidence="12" key="1">
    <citation type="submission" date="2019-11" db="EMBL/GenBank/DDBJ databases">
        <title>The nuclear and mitochondrial genomes of Frieseomelitta varia - a highly eusocial stingless bee (Meliponini) with a permanently sterile worker caste.</title>
        <authorList>
            <person name="Freitas F.C.P."/>
            <person name="Lourenco A.P."/>
            <person name="Nunes F.M.F."/>
            <person name="Paschoal A.R."/>
            <person name="Abreu F.C.P."/>
            <person name="Barbin F.O."/>
            <person name="Bataglia L."/>
            <person name="Cardoso-Junior C.A.M."/>
            <person name="Cervoni M.S."/>
            <person name="Silva S.R."/>
            <person name="Dalarmi F."/>
            <person name="Del Lama M.A."/>
            <person name="Depintor T.S."/>
            <person name="Ferreira K.M."/>
            <person name="Goria P.S."/>
            <person name="Jaskot M.C."/>
            <person name="Lago D.C."/>
            <person name="Luna-Lucena D."/>
            <person name="Moda L.M."/>
            <person name="Nascimento L."/>
            <person name="Pedrino M."/>
            <person name="Rabico F.O."/>
            <person name="Sanches F.C."/>
            <person name="Santos D.E."/>
            <person name="Santos C.G."/>
            <person name="Vieira J."/>
            <person name="Lopes T.F."/>
            <person name="Barchuk A.R."/>
            <person name="Hartfelder K."/>
            <person name="Simoes Z.L.P."/>
            <person name="Bitondi M.M.G."/>
            <person name="Pinheiro D.G."/>
        </authorList>
    </citation>
    <scope>NUCLEOTIDE SEQUENCE</scope>
    <source>
        <strain evidence="12">USP_RPSP 00005682</strain>
        <tissue evidence="12">Whole individual</tissue>
    </source>
</reference>
<dbReference type="AlphaFoldDB" id="A0A833S372"/>
<evidence type="ECO:0000256" key="10">
    <source>
        <dbReference type="RuleBase" id="RU363097"/>
    </source>
</evidence>
<evidence type="ECO:0000313" key="12">
    <source>
        <dbReference type="EMBL" id="KAF3422662.1"/>
    </source>
</evidence>
<name>A0A833S372_9HYME</name>
<evidence type="ECO:0000256" key="6">
    <source>
        <dbReference type="ARBA" id="ARBA00022989"/>
    </source>
</evidence>
<evidence type="ECO:0000256" key="1">
    <source>
        <dbReference type="ARBA" id="ARBA00004141"/>
    </source>
</evidence>
<dbReference type="GO" id="GO:0016020">
    <property type="term" value="C:membrane"/>
    <property type="evidence" value="ECO:0007669"/>
    <property type="project" value="UniProtKB-SubCell"/>
</dbReference>
<keyword evidence="4" id="KW-0812">Transmembrane</keyword>
<dbReference type="GO" id="GO:0102965">
    <property type="term" value="F:alcohol-forming long-chain fatty acyl-CoA reductase activity"/>
    <property type="evidence" value="ECO:0007669"/>
    <property type="project" value="UniProtKB-EC"/>
</dbReference>
<evidence type="ECO:0000256" key="9">
    <source>
        <dbReference type="ARBA" id="ARBA00052530"/>
    </source>
</evidence>
<comment type="function">
    <text evidence="10">Catalyzes the reduction of fatty acyl-CoA to fatty alcohols.</text>
</comment>
<keyword evidence="13" id="KW-1185">Reference proteome</keyword>
<dbReference type="Proteomes" id="UP000655588">
    <property type="component" value="Unassembled WGS sequence"/>
</dbReference>
<dbReference type="FunFam" id="3.40.50.720:FF:000143">
    <property type="entry name" value="Fatty acyl-CoA reductase"/>
    <property type="match status" value="1"/>
</dbReference>
<dbReference type="CDD" id="cd05236">
    <property type="entry name" value="FAR-N_SDR_e"/>
    <property type="match status" value="1"/>
</dbReference>
<evidence type="ECO:0000256" key="7">
    <source>
        <dbReference type="ARBA" id="ARBA00023098"/>
    </source>
</evidence>
<organism evidence="12 13">
    <name type="scientific">Frieseomelitta varia</name>
    <dbReference type="NCBI Taxonomy" id="561572"/>
    <lineage>
        <taxon>Eukaryota</taxon>
        <taxon>Metazoa</taxon>
        <taxon>Ecdysozoa</taxon>
        <taxon>Arthropoda</taxon>
        <taxon>Hexapoda</taxon>
        <taxon>Insecta</taxon>
        <taxon>Pterygota</taxon>
        <taxon>Neoptera</taxon>
        <taxon>Endopterygota</taxon>
        <taxon>Hymenoptera</taxon>
        <taxon>Apocrita</taxon>
        <taxon>Aculeata</taxon>
        <taxon>Apoidea</taxon>
        <taxon>Anthophila</taxon>
        <taxon>Apidae</taxon>
        <taxon>Frieseomelitta</taxon>
    </lineage>
</organism>
<accession>A0A833S372</accession>